<evidence type="ECO:0000256" key="4">
    <source>
        <dbReference type="ARBA" id="ARBA00022679"/>
    </source>
</evidence>
<evidence type="ECO:0000256" key="7">
    <source>
        <dbReference type="ARBA" id="ARBA00022840"/>
    </source>
</evidence>
<evidence type="ECO:0000256" key="5">
    <source>
        <dbReference type="ARBA" id="ARBA00022741"/>
    </source>
</evidence>
<dbReference type="InterPro" id="IPR036554">
    <property type="entry name" value="GHMP_kinase_C_sf"/>
</dbReference>
<feature type="binding site" evidence="9">
    <location>
        <begin position="95"/>
        <end position="105"/>
    </location>
    <ligand>
        <name>ATP</name>
        <dbReference type="ChEBI" id="CHEBI:30616"/>
    </ligand>
</feature>
<keyword evidence="4 9" id="KW-0808">Transferase</keyword>
<evidence type="ECO:0000256" key="8">
    <source>
        <dbReference type="ARBA" id="ARBA00032554"/>
    </source>
</evidence>
<gene>
    <name evidence="9" type="primary">ispE</name>
    <name evidence="12" type="ORF">HZI73_03430</name>
</gene>
<dbReference type="GO" id="GO:0016114">
    <property type="term" value="P:terpenoid biosynthetic process"/>
    <property type="evidence" value="ECO:0007669"/>
    <property type="project" value="UniProtKB-UniRule"/>
</dbReference>
<evidence type="ECO:0000256" key="1">
    <source>
        <dbReference type="ARBA" id="ARBA00009684"/>
    </source>
</evidence>
<dbReference type="AlphaFoldDB" id="A0A8J8MHG7"/>
<dbReference type="Gene3D" id="3.30.70.890">
    <property type="entry name" value="GHMP kinase, C-terminal domain"/>
    <property type="match status" value="1"/>
</dbReference>
<keyword evidence="13" id="KW-1185">Reference proteome</keyword>
<keyword evidence="5 9" id="KW-0547">Nucleotide-binding</keyword>
<dbReference type="PANTHER" id="PTHR43527">
    <property type="entry name" value="4-DIPHOSPHOCYTIDYL-2-C-METHYL-D-ERYTHRITOL KINASE, CHLOROPLASTIC"/>
    <property type="match status" value="1"/>
</dbReference>
<dbReference type="RefSeq" id="WP_212696863.1">
    <property type="nucleotide sequence ID" value="NZ_CP058649.1"/>
</dbReference>
<comment type="function">
    <text evidence="9">Catalyzes the phosphorylation of the position 2 hydroxy group of 4-diphosphocytidyl-2C-methyl-D-erythritol.</text>
</comment>
<evidence type="ECO:0000313" key="13">
    <source>
        <dbReference type="Proteomes" id="UP000683246"/>
    </source>
</evidence>
<comment type="catalytic activity">
    <reaction evidence="9">
        <text>4-CDP-2-C-methyl-D-erythritol + ATP = 4-CDP-2-C-methyl-D-erythritol 2-phosphate + ADP + H(+)</text>
        <dbReference type="Rhea" id="RHEA:18437"/>
        <dbReference type="ChEBI" id="CHEBI:15378"/>
        <dbReference type="ChEBI" id="CHEBI:30616"/>
        <dbReference type="ChEBI" id="CHEBI:57823"/>
        <dbReference type="ChEBI" id="CHEBI:57919"/>
        <dbReference type="ChEBI" id="CHEBI:456216"/>
        <dbReference type="EC" id="2.7.1.148"/>
    </reaction>
</comment>
<keyword evidence="6 9" id="KW-0418">Kinase</keyword>
<name>A0A8J8MHG7_9FIRM</name>
<dbReference type="SUPFAM" id="SSF55060">
    <property type="entry name" value="GHMP Kinase, C-terminal domain"/>
    <property type="match status" value="1"/>
</dbReference>
<comment type="pathway">
    <text evidence="9">Isoprenoid biosynthesis; isopentenyl diphosphate biosynthesis via DXP pathway; isopentenyl diphosphate from 1-deoxy-D-xylulose 5-phosphate: step 3/6.</text>
</comment>
<dbReference type="EC" id="2.7.1.148" evidence="2 9"/>
<dbReference type="EMBL" id="CP058649">
    <property type="protein sequence ID" value="QUI21393.1"/>
    <property type="molecule type" value="Genomic_DNA"/>
</dbReference>
<evidence type="ECO:0000256" key="2">
    <source>
        <dbReference type="ARBA" id="ARBA00012052"/>
    </source>
</evidence>
<comment type="similarity">
    <text evidence="1 9">Belongs to the GHMP kinase family. IspE subfamily.</text>
</comment>
<dbReference type="GO" id="GO:0005524">
    <property type="term" value="F:ATP binding"/>
    <property type="evidence" value="ECO:0007669"/>
    <property type="project" value="UniProtKB-UniRule"/>
</dbReference>
<dbReference type="Pfam" id="PF08544">
    <property type="entry name" value="GHMP_kinases_C"/>
    <property type="match status" value="1"/>
</dbReference>
<proteinExistence type="inferred from homology"/>
<feature type="domain" description="GHMP kinase N-terminal" evidence="10">
    <location>
        <begin position="67"/>
        <end position="145"/>
    </location>
</feature>
<evidence type="ECO:0000256" key="6">
    <source>
        <dbReference type="ARBA" id="ARBA00022777"/>
    </source>
</evidence>
<dbReference type="PANTHER" id="PTHR43527:SF2">
    <property type="entry name" value="4-DIPHOSPHOCYTIDYL-2-C-METHYL-D-ERYTHRITOL KINASE, CHLOROPLASTIC"/>
    <property type="match status" value="1"/>
</dbReference>
<dbReference type="InterPro" id="IPR013750">
    <property type="entry name" value="GHMP_kinase_C_dom"/>
</dbReference>
<evidence type="ECO:0000259" key="11">
    <source>
        <dbReference type="Pfam" id="PF08544"/>
    </source>
</evidence>
<dbReference type="Proteomes" id="UP000683246">
    <property type="component" value="Chromosome"/>
</dbReference>
<keyword evidence="7 9" id="KW-0067">ATP-binding</keyword>
<feature type="active site" evidence="9">
    <location>
        <position position="11"/>
    </location>
</feature>
<dbReference type="InterPro" id="IPR006204">
    <property type="entry name" value="GHMP_kinase_N_dom"/>
</dbReference>
<dbReference type="SUPFAM" id="SSF54211">
    <property type="entry name" value="Ribosomal protein S5 domain 2-like"/>
    <property type="match status" value="1"/>
</dbReference>
<organism evidence="12 13">
    <name type="scientific">Vallitalea pronyensis</name>
    <dbReference type="NCBI Taxonomy" id="1348613"/>
    <lineage>
        <taxon>Bacteria</taxon>
        <taxon>Bacillati</taxon>
        <taxon>Bacillota</taxon>
        <taxon>Clostridia</taxon>
        <taxon>Lachnospirales</taxon>
        <taxon>Vallitaleaceae</taxon>
        <taxon>Vallitalea</taxon>
    </lineage>
</organism>
<dbReference type="Gene3D" id="3.30.230.10">
    <property type="match status" value="1"/>
</dbReference>
<feature type="domain" description="GHMP kinase C-terminal" evidence="11">
    <location>
        <begin position="200"/>
        <end position="271"/>
    </location>
</feature>
<dbReference type="UniPathway" id="UPA00056">
    <property type="reaction ID" value="UER00094"/>
</dbReference>
<keyword evidence="9" id="KW-0414">Isoprene biosynthesis</keyword>
<dbReference type="HAMAP" id="MF_00061">
    <property type="entry name" value="IspE"/>
    <property type="match status" value="1"/>
</dbReference>
<dbReference type="PIRSF" id="PIRSF010376">
    <property type="entry name" value="IspE"/>
    <property type="match status" value="1"/>
</dbReference>
<accession>A0A8J8MHG7</accession>
<evidence type="ECO:0000259" key="10">
    <source>
        <dbReference type="Pfam" id="PF00288"/>
    </source>
</evidence>
<dbReference type="InterPro" id="IPR004424">
    <property type="entry name" value="IspE"/>
</dbReference>
<dbReference type="InterPro" id="IPR020568">
    <property type="entry name" value="Ribosomal_Su5_D2-typ_SF"/>
</dbReference>
<dbReference type="GO" id="GO:0019288">
    <property type="term" value="P:isopentenyl diphosphate biosynthetic process, methylerythritol 4-phosphate pathway"/>
    <property type="evidence" value="ECO:0007669"/>
    <property type="project" value="UniProtKB-UniRule"/>
</dbReference>
<evidence type="ECO:0000256" key="3">
    <source>
        <dbReference type="ARBA" id="ARBA00017473"/>
    </source>
</evidence>
<protein>
    <recommendedName>
        <fullName evidence="3 9">4-diphosphocytidyl-2-C-methyl-D-erythritol kinase</fullName>
        <shortName evidence="9">CMK</shortName>
        <ecNumber evidence="2 9">2.7.1.148</ecNumber>
    </recommendedName>
    <alternativeName>
        <fullName evidence="8 9">4-(cytidine-5'-diphospho)-2-C-methyl-D-erythritol kinase</fullName>
    </alternativeName>
</protein>
<sequence length="288" mass="32108">MNRINIKARAKINISLDVLRRRDDGYHDVKMIMQTVNLYDKINLKKIKSDQIKLQTNLPFLPVDKRNLVYKVVQYIKEEYAIETGVFIDLFKVIPVAAGLAGGSSDAAATIIAMNKLFDLDMTMDKMMEIGTKFGADIPYCLMRGTALSEGIGEKLTPLKSFPKAYVVIAKPNISVSTAFVYNNLDVTNIKERPDTEAIIQGIEAGDLHGICRALGNVLETVTMKEYPVIERIKTFMINNGAIGALMSGSGPSVYGLCDDKQKAYHLAHQLKVKNMAKFIYTTTIFNR</sequence>
<feature type="active site" evidence="9">
    <location>
        <position position="137"/>
    </location>
</feature>
<reference evidence="12" key="1">
    <citation type="submission" date="2020-07" db="EMBL/GenBank/DDBJ databases">
        <title>Vallitalea pronyensis genome.</title>
        <authorList>
            <person name="Postec A."/>
        </authorList>
    </citation>
    <scope>NUCLEOTIDE SEQUENCE</scope>
    <source>
        <strain evidence="12">FatNI3</strain>
    </source>
</reference>
<dbReference type="NCBIfam" id="TIGR00154">
    <property type="entry name" value="ispE"/>
    <property type="match status" value="1"/>
</dbReference>
<dbReference type="KEGG" id="vpy:HZI73_03430"/>
<dbReference type="InterPro" id="IPR014721">
    <property type="entry name" value="Ribsml_uS5_D2-typ_fold_subgr"/>
</dbReference>
<dbReference type="Pfam" id="PF00288">
    <property type="entry name" value="GHMP_kinases_N"/>
    <property type="match status" value="1"/>
</dbReference>
<dbReference type="GO" id="GO:0050515">
    <property type="term" value="F:4-(cytidine 5'-diphospho)-2-C-methyl-D-erythritol kinase activity"/>
    <property type="evidence" value="ECO:0007669"/>
    <property type="project" value="UniProtKB-UniRule"/>
</dbReference>
<evidence type="ECO:0000256" key="9">
    <source>
        <dbReference type="HAMAP-Rule" id="MF_00061"/>
    </source>
</evidence>
<evidence type="ECO:0000313" key="12">
    <source>
        <dbReference type="EMBL" id="QUI21393.1"/>
    </source>
</evidence>